<feature type="compositionally biased region" description="Low complexity" evidence="2">
    <location>
        <begin position="862"/>
        <end position="872"/>
    </location>
</feature>
<gene>
    <name evidence="3" type="ORF">IAC72_02195</name>
</gene>
<evidence type="ECO:0000313" key="4">
    <source>
        <dbReference type="Proteomes" id="UP000886852"/>
    </source>
</evidence>
<organism evidence="3 4">
    <name type="scientific">Candidatus Fimimonas merdipullorum</name>
    <dbReference type="NCBI Taxonomy" id="2840822"/>
    <lineage>
        <taxon>Bacteria</taxon>
        <taxon>Pseudomonadati</taxon>
        <taxon>Myxococcota</taxon>
        <taxon>Myxococcia</taxon>
        <taxon>Myxococcales</taxon>
        <taxon>Cystobacterineae</taxon>
        <taxon>Myxococcaceae</taxon>
        <taxon>Myxococcaceae incertae sedis</taxon>
        <taxon>Candidatus Fimimonas</taxon>
    </lineage>
</organism>
<proteinExistence type="predicted"/>
<sequence>EEAKAQLAAMTAQQEAQGANREIEEKLREAQQAYDRLLDYGSRIEESRALMEKRRRVSALSTKIKALKKLEEQRAEADKNRAAVTDSLDWQQNEIAEIDRRLEEKRKQYADFAEKRSRIEGIKAQLNYISALYADNKKLNELLTELNDKKQQLLSQRAALADRMKVVEENLKEARDNLDNFALPPKSVGELMETVRADVKHDEVQKEIERLQNEITVKESRIAEKESALVTEMKRFRTVAELDVRVTPIKAKDTILQVLDAKYSKLETINLSLEEKRRNFQRALEDYRYRIAQLEDSRAKLEVKRNKAFLRRQEEFKRDVFLNSQKVFNDDASSVFAVNANFSDGETEALDQEIASRNLDRDQLVQYASRLEGAIKEISRHMEINSAEMETLRKEKQNINDRYNEIVAKNSSDAVFNYLKALNSDNGTKYLLDVQQQAVRSEAELAELKKYTETMRARLSSLKARLSRLAETQSRLGGDAAEAIAYGDRLKEGLEDVGERLSAGYEQYLAVVRQTESVNSKLEDVNGAITEASKTVKVNETQIKRAAQKAQTLAGSQDIEKALADFRYDEEDTESEIQALSEARQTAEKETFKSKLAYEKAQWLYENKCREYDLLFDELQKQLADEGLTVEQAAAFEGEDDSPLQKEIARYDAMKESLARRIESYRGIVQNTLPTAETERKRLELQRLERERQEQEKQLAEVSRRFAESAAKRIKATAAAAEVRTLNALKQSLSHNKMVAVLIEEKIKSLLKTASAYYAAFTGSVQTFAEKQGRVTVDGKPYDTLSPEDKTAAYVSLLLASPLDGERQLVFEERINATRTMLSALSRRVSGVNFVVDYREEQASRPKTESEGQAKPQEDEAAPQAQADDGAQVLPSAPAETSDALQSEPAEEAATRQLSGETPKEENHDISAT</sequence>
<reference evidence="3" key="2">
    <citation type="journal article" date="2021" name="PeerJ">
        <title>Extensive microbial diversity within the chicken gut microbiome revealed by metagenomics and culture.</title>
        <authorList>
            <person name="Gilroy R."/>
            <person name="Ravi A."/>
            <person name="Getino M."/>
            <person name="Pursley I."/>
            <person name="Horton D.L."/>
            <person name="Alikhan N.F."/>
            <person name="Baker D."/>
            <person name="Gharbi K."/>
            <person name="Hall N."/>
            <person name="Watson M."/>
            <person name="Adriaenssens E.M."/>
            <person name="Foster-Nyarko E."/>
            <person name="Jarju S."/>
            <person name="Secka A."/>
            <person name="Antonio M."/>
            <person name="Oren A."/>
            <person name="Chaudhuri R.R."/>
            <person name="La Ragione R."/>
            <person name="Hildebrand F."/>
            <person name="Pallen M.J."/>
        </authorList>
    </citation>
    <scope>NUCLEOTIDE SEQUENCE</scope>
    <source>
        <strain evidence="3">ChiHjej12B11-7776</strain>
    </source>
</reference>
<feature type="coiled-coil region" evidence="1">
    <location>
        <begin position="676"/>
        <end position="712"/>
    </location>
</feature>
<feature type="region of interest" description="Disordered" evidence="2">
    <location>
        <begin position="840"/>
        <end position="913"/>
    </location>
</feature>
<reference evidence="3" key="1">
    <citation type="submission" date="2020-10" db="EMBL/GenBank/DDBJ databases">
        <authorList>
            <person name="Gilroy R."/>
        </authorList>
    </citation>
    <scope>NUCLEOTIDE SEQUENCE</scope>
    <source>
        <strain evidence="3">ChiHjej12B11-7776</strain>
    </source>
</reference>
<dbReference type="Proteomes" id="UP000886852">
    <property type="component" value="Unassembled WGS sequence"/>
</dbReference>
<comment type="caution">
    <text evidence="3">The sequence shown here is derived from an EMBL/GenBank/DDBJ whole genome shotgun (WGS) entry which is preliminary data.</text>
</comment>
<evidence type="ECO:0000313" key="3">
    <source>
        <dbReference type="EMBL" id="HIU90814.1"/>
    </source>
</evidence>
<feature type="compositionally biased region" description="Basic and acidic residues" evidence="2">
    <location>
        <begin position="840"/>
        <end position="858"/>
    </location>
</feature>
<protein>
    <submittedName>
        <fullName evidence="3">Uncharacterized protein</fullName>
    </submittedName>
</protein>
<dbReference type="AlphaFoldDB" id="A0A9D1MX41"/>
<keyword evidence="1" id="KW-0175">Coiled coil</keyword>
<evidence type="ECO:0000256" key="2">
    <source>
        <dbReference type="SAM" id="MobiDB-lite"/>
    </source>
</evidence>
<dbReference type="EMBL" id="DVOC01000040">
    <property type="protein sequence ID" value="HIU90814.1"/>
    <property type="molecule type" value="Genomic_DNA"/>
</dbReference>
<accession>A0A9D1MX41</accession>
<evidence type="ECO:0000256" key="1">
    <source>
        <dbReference type="SAM" id="Coils"/>
    </source>
</evidence>
<feature type="coiled-coil region" evidence="1">
    <location>
        <begin position="9"/>
        <end position="228"/>
    </location>
</feature>
<feature type="non-terminal residue" evidence="3">
    <location>
        <position position="1"/>
    </location>
</feature>
<feature type="compositionally biased region" description="Basic and acidic residues" evidence="2">
    <location>
        <begin position="902"/>
        <end position="913"/>
    </location>
</feature>
<feature type="coiled-coil region" evidence="1">
    <location>
        <begin position="375"/>
        <end position="451"/>
    </location>
</feature>
<feature type="coiled-coil region" evidence="1">
    <location>
        <begin position="256"/>
        <end position="311"/>
    </location>
</feature>
<name>A0A9D1MX41_9BACT</name>